<feature type="domain" description="PHD-type" evidence="6">
    <location>
        <begin position="51"/>
        <end position="101"/>
    </location>
</feature>
<dbReference type="AlphaFoldDB" id="A0A022QNX7"/>
<dbReference type="SUPFAM" id="SSF57903">
    <property type="entry name" value="FYVE/PHD zinc finger"/>
    <property type="match status" value="1"/>
</dbReference>
<dbReference type="InterPro" id="IPR046341">
    <property type="entry name" value="SET_dom_sf"/>
</dbReference>
<dbReference type="GO" id="GO:0004402">
    <property type="term" value="F:histone acetyltransferase activity"/>
    <property type="evidence" value="ECO:0000318"/>
    <property type="project" value="GO_Central"/>
</dbReference>
<evidence type="ECO:0000256" key="1">
    <source>
        <dbReference type="ARBA" id="ARBA00022723"/>
    </source>
</evidence>
<name>A0A022QNX7_ERYGU</name>
<evidence type="ECO:0000259" key="6">
    <source>
        <dbReference type="PROSITE" id="PS50016"/>
    </source>
</evidence>
<keyword evidence="1" id="KW-0479">Metal-binding</keyword>
<dbReference type="EMBL" id="KI631062">
    <property type="protein sequence ID" value="EYU30407.1"/>
    <property type="molecule type" value="Genomic_DNA"/>
</dbReference>
<dbReference type="Pfam" id="PF00628">
    <property type="entry name" value="PHD"/>
    <property type="match status" value="1"/>
</dbReference>
<evidence type="ECO:0000313" key="8">
    <source>
        <dbReference type="Proteomes" id="UP000030748"/>
    </source>
</evidence>
<dbReference type="PANTHER" id="PTHR48458:SF1">
    <property type="entry name" value="SET DOMAIN-CONTAINING PROTEIN"/>
    <property type="match status" value="1"/>
</dbReference>
<dbReference type="GO" id="GO:0000785">
    <property type="term" value="C:chromatin"/>
    <property type="evidence" value="ECO:0000318"/>
    <property type="project" value="GO_Central"/>
</dbReference>
<keyword evidence="2 5" id="KW-0863">Zinc-finger</keyword>
<keyword evidence="3" id="KW-0862">Zinc</keyword>
<proteinExistence type="predicted"/>
<dbReference type="PROSITE" id="PS50016">
    <property type="entry name" value="ZF_PHD_2"/>
    <property type="match status" value="1"/>
</dbReference>
<dbReference type="InterPro" id="IPR011011">
    <property type="entry name" value="Znf_FYVE_PHD"/>
</dbReference>
<dbReference type="InterPro" id="IPR053114">
    <property type="entry name" value="ATXR5/ATXR6"/>
</dbReference>
<organism evidence="7 8">
    <name type="scientific">Erythranthe guttata</name>
    <name type="common">Yellow monkey flower</name>
    <name type="synonym">Mimulus guttatus</name>
    <dbReference type="NCBI Taxonomy" id="4155"/>
    <lineage>
        <taxon>Eukaryota</taxon>
        <taxon>Viridiplantae</taxon>
        <taxon>Streptophyta</taxon>
        <taxon>Embryophyta</taxon>
        <taxon>Tracheophyta</taxon>
        <taxon>Spermatophyta</taxon>
        <taxon>Magnoliopsida</taxon>
        <taxon>eudicotyledons</taxon>
        <taxon>Gunneridae</taxon>
        <taxon>Pentapetalae</taxon>
        <taxon>asterids</taxon>
        <taxon>lamiids</taxon>
        <taxon>Lamiales</taxon>
        <taxon>Phrymaceae</taxon>
        <taxon>Erythranthe</taxon>
    </lineage>
</organism>
<evidence type="ECO:0000256" key="3">
    <source>
        <dbReference type="ARBA" id="ARBA00022833"/>
    </source>
</evidence>
<keyword evidence="4" id="KW-0156">Chromatin regulator</keyword>
<dbReference type="Gene3D" id="3.30.40.10">
    <property type="entry name" value="Zinc/RING finger domain, C3HC4 (zinc finger)"/>
    <property type="match status" value="1"/>
</dbReference>
<evidence type="ECO:0000256" key="4">
    <source>
        <dbReference type="ARBA" id="ARBA00022853"/>
    </source>
</evidence>
<dbReference type="Proteomes" id="UP000030748">
    <property type="component" value="Unassembled WGS sequence"/>
</dbReference>
<dbReference type="GO" id="GO:0005634">
    <property type="term" value="C:nucleus"/>
    <property type="evidence" value="ECO:0000318"/>
    <property type="project" value="GO_Central"/>
</dbReference>
<evidence type="ECO:0000313" key="7">
    <source>
        <dbReference type="EMBL" id="EYU30407.1"/>
    </source>
</evidence>
<feature type="non-terminal residue" evidence="7">
    <location>
        <position position="1"/>
    </location>
</feature>
<dbReference type="Gene3D" id="2.170.270.10">
    <property type="entry name" value="SET domain"/>
    <property type="match status" value="2"/>
</dbReference>
<dbReference type="STRING" id="4155.A0A022QNX7"/>
<sequence>VANGSQPPLVVAAGSRRRKKCRSMREIMRVAKRVDLAAENDVGSGGDYYSEVRCEECGSGGREDEMLLCNKCDRGHHMLCLRPIVTRVPFGSWICPACSTDNNNNKSLIQSFTEKEIFDFFRIQSGGEFEFADKCDDAPKDTKKRRRRTSTLEFRKKRRRLLTHIPSQDPARRLAQMRSLAMAMTSQNLEYSNELTYNPSMAPRSANRSSFENGGMQILCKEDVETLKNCRALYRRGEFPPLVVAFDSLEGYTVQADGPIKDMTLIAEYAGGVDYIRNREEDDCDSMMTLLSSADPSKSLVACADKLGNISRFIKADGLIKDMTLISEYAGDVDYIRNRQEDDCDNMMTLLSSADPSKSLVACADRLGNISRFISGINNHATYVTL</sequence>
<dbReference type="GO" id="GO:0008270">
    <property type="term" value="F:zinc ion binding"/>
    <property type="evidence" value="ECO:0007669"/>
    <property type="project" value="UniProtKB-KW"/>
</dbReference>
<dbReference type="InterPro" id="IPR001965">
    <property type="entry name" value="Znf_PHD"/>
</dbReference>
<dbReference type="PANTHER" id="PTHR48458">
    <property type="entry name" value="SET DOMAIN-CONTAINING PROTEIN"/>
    <property type="match status" value="1"/>
</dbReference>
<dbReference type="GO" id="GO:0006357">
    <property type="term" value="P:regulation of transcription by RNA polymerase II"/>
    <property type="evidence" value="ECO:0000318"/>
    <property type="project" value="GO_Central"/>
</dbReference>
<evidence type="ECO:0000256" key="2">
    <source>
        <dbReference type="ARBA" id="ARBA00022771"/>
    </source>
</evidence>
<dbReference type="SMART" id="SM00249">
    <property type="entry name" value="PHD"/>
    <property type="match status" value="1"/>
</dbReference>
<dbReference type="SUPFAM" id="SSF82199">
    <property type="entry name" value="SET domain"/>
    <property type="match status" value="1"/>
</dbReference>
<dbReference type="InterPro" id="IPR013083">
    <property type="entry name" value="Znf_RING/FYVE/PHD"/>
</dbReference>
<dbReference type="GO" id="GO:0003712">
    <property type="term" value="F:transcription coregulator activity"/>
    <property type="evidence" value="ECO:0000318"/>
    <property type="project" value="GO_Central"/>
</dbReference>
<dbReference type="GO" id="GO:0003682">
    <property type="term" value="F:chromatin binding"/>
    <property type="evidence" value="ECO:0000318"/>
    <property type="project" value="GO_Central"/>
</dbReference>
<dbReference type="InterPro" id="IPR019787">
    <property type="entry name" value="Znf_PHD-finger"/>
</dbReference>
<keyword evidence="8" id="KW-1185">Reference proteome</keyword>
<reference evidence="7 8" key="1">
    <citation type="journal article" date="2013" name="Proc. Natl. Acad. Sci. U.S.A.">
        <title>Fine-scale variation in meiotic recombination in Mimulus inferred from population shotgun sequencing.</title>
        <authorList>
            <person name="Hellsten U."/>
            <person name="Wright K.M."/>
            <person name="Jenkins J."/>
            <person name="Shu S."/>
            <person name="Yuan Y."/>
            <person name="Wessler S.R."/>
            <person name="Schmutz J."/>
            <person name="Willis J.H."/>
            <person name="Rokhsar D.S."/>
        </authorList>
    </citation>
    <scope>NUCLEOTIDE SEQUENCE [LARGE SCALE GENOMIC DNA]</scope>
    <source>
        <strain evidence="8">cv. DUN x IM62</strain>
    </source>
</reference>
<dbReference type="eggNOG" id="KOG1083">
    <property type="taxonomic scope" value="Eukaryota"/>
</dbReference>
<gene>
    <name evidence="7" type="ORF">MIMGU_mgv1a017996mg</name>
</gene>
<dbReference type="InterPro" id="IPR019786">
    <property type="entry name" value="Zinc_finger_PHD-type_CS"/>
</dbReference>
<accession>A0A022QNX7</accession>
<protein>
    <recommendedName>
        <fullName evidence="6">PHD-type domain-containing protein</fullName>
    </recommendedName>
</protein>
<evidence type="ECO:0000256" key="5">
    <source>
        <dbReference type="PROSITE-ProRule" id="PRU00146"/>
    </source>
</evidence>
<dbReference type="PROSITE" id="PS01359">
    <property type="entry name" value="ZF_PHD_1"/>
    <property type="match status" value="1"/>
</dbReference>